<evidence type="ECO:0000313" key="3">
    <source>
        <dbReference type="Proteomes" id="UP000029858"/>
    </source>
</evidence>
<dbReference type="PROSITE" id="PS51257">
    <property type="entry name" value="PROKAR_LIPOPROTEIN"/>
    <property type="match status" value="1"/>
</dbReference>
<proteinExistence type="predicted"/>
<organism evidence="2 3">
    <name type="scientific">Paracoccus sanguinis</name>
    <dbReference type="NCBI Taxonomy" id="1545044"/>
    <lineage>
        <taxon>Bacteria</taxon>
        <taxon>Pseudomonadati</taxon>
        <taxon>Pseudomonadota</taxon>
        <taxon>Alphaproteobacteria</taxon>
        <taxon>Rhodobacterales</taxon>
        <taxon>Paracoccaceae</taxon>
        <taxon>Paracoccus</taxon>
    </lineage>
</organism>
<reference evidence="2 3" key="1">
    <citation type="submission" date="2014-09" db="EMBL/GenBank/DDBJ databases">
        <authorList>
            <person name="McGinnis J.M."/>
            <person name="Wolfgang W.J."/>
        </authorList>
    </citation>
    <scope>NUCLEOTIDE SEQUENCE [LARGE SCALE GENOMIC DNA]</scope>
    <source>
        <strain evidence="2 3">5503</strain>
    </source>
</reference>
<reference evidence="2 3" key="2">
    <citation type="submission" date="2014-10" db="EMBL/GenBank/DDBJ databases">
        <title>Paracoccus sanguinis sp. nov., isolated from clinical specimens of New York State patients.</title>
        <authorList>
            <person name="Mingle L.A."/>
            <person name="Cole J.A."/>
            <person name="Lapierre P."/>
            <person name="Musser K.A."/>
        </authorList>
    </citation>
    <scope>NUCLEOTIDE SEQUENCE [LARGE SCALE GENOMIC DNA]</scope>
    <source>
        <strain evidence="2 3">5503</strain>
    </source>
</reference>
<dbReference type="RefSeq" id="WP_036707595.1">
    <property type="nucleotide sequence ID" value="NZ_JRKQ01000011.1"/>
</dbReference>
<protein>
    <recommendedName>
        <fullName evidence="4">Excalibur calcium-binding domain-containing protein</fullName>
    </recommendedName>
</protein>
<evidence type="ECO:0000313" key="2">
    <source>
        <dbReference type="EMBL" id="KGJ23129.1"/>
    </source>
</evidence>
<accession>A0A099GK11</accession>
<dbReference type="AlphaFoldDB" id="A0A099GK11"/>
<gene>
    <name evidence="2" type="ORF">IX56_04065</name>
</gene>
<evidence type="ECO:0000256" key="1">
    <source>
        <dbReference type="SAM" id="MobiDB-lite"/>
    </source>
</evidence>
<feature type="region of interest" description="Disordered" evidence="1">
    <location>
        <begin position="172"/>
        <end position="201"/>
    </location>
</feature>
<comment type="caution">
    <text evidence="2">The sequence shown here is derived from an EMBL/GenBank/DDBJ whole genome shotgun (WGS) entry which is preliminary data.</text>
</comment>
<dbReference type="EMBL" id="JRKQ01000011">
    <property type="protein sequence ID" value="KGJ23129.1"/>
    <property type="molecule type" value="Genomic_DNA"/>
</dbReference>
<dbReference type="Proteomes" id="UP000029858">
    <property type="component" value="Unassembled WGS sequence"/>
</dbReference>
<evidence type="ECO:0008006" key="4">
    <source>
        <dbReference type="Google" id="ProtNLM"/>
    </source>
</evidence>
<sequence>MRALNLIPPIALTIALAACSGENQGWNPNYRAEATPYGDYLRARESALTGKIAEPPRGIPIALPAKAPTGAELAGPTPVQIIERETTIGAGAVGITSNRRLPDRARAPAFDVPPPVVYPVRRAAPAAVVVGATPQTVVVTPAGRYARDGSVRPGNCAAWPSPEAAQRAFLAQGGPQRDPLGLDPDGDGRVCGWTPARGEPL</sequence>
<feature type="compositionally biased region" description="Low complexity" evidence="1">
    <location>
        <begin position="173"/>
        <end position="183"/>
    </location>
</feature>
<name>A0A099GK11_9RHOB</name>